<protein>
    <recommendedName>
        <fullName evidence="4">PaaX-like protein</fullName>
    </recommendedName>
</protein>
<evidence type="ECO:0000256" key="1">
    <source>
        <dbReference type="ARBA" id="ARBA00023125"/>
    </source>
</evidence>
<name>A0A419V807_9BACL</name>
<comment type="caution">
    <text evidence="2">The sequence shown here is derived from an EMBL/GenBank/DDBJ whole genome shotgun (WGS) entry which is preliminary data.</text>
</comment>
<reference evidence="2 3" key="1">
    <citation type="submission" date="2018-09" db="EMBL/GenBank/DDBJ databases">
        <title>Genomic Encyclopedia of Archaeal and Bacterial Type Strains, Phase II (KMG-II): from individual species to whole genera.</title>
        <authorList>
            <person name="Goeker M."/>
        </authorList>
    </citation>
    <scope>NUCLEOTIDE SEQUENCE [LARGE SCALE GENOMIC DNA]</scope>
    <source>
        <strain evidence="2 3">DSM 17008</strain>
    </source>
</reference>
<evidence type="ECO:0000313" key="3">
    <source>
        <dbReference type="Proteomes" id="UP000285120"/>
    </source>
</evidence>
<proteinExistence type="predicted"/>
<keyword evidence="1" id="KW-0238">DNA-binding</keyword>
<dbReference type="Proteomes" id="UP000285120">
    <property type="component" value="Unassembled WGS sequence"/>
</dbReference>
<dbReference type="InterPro" id="IPR011991">
    <property type="entry name" value="ArsR-like_HTH"/>
</dbReference>
<dbReference type="CDD" id="cd00090">
    <property type="entry name" value="HTH_ARSR"/>
    <property type="match status" value="1"/>
</dbReference>
<dbReference type="SUPFAM" id="SSF46785">
    <property type="entry name" value="Winged helix' DNA-binding domain"/>
    <property type="match status" value="1"/>
</dbReference>
<evidence type="ECO:0008006" key="4">
    <source>
        <dbReference type="Google" id="ProtNLM"/>
    </source>
</evidence>
<dbReference type="GO" id="GO:0003677">
    <property type="term" value="F:DNA binding"/>
    <property type="evidence" value="ECO:0007669"/>
    <property type="project" value="UniProtKB-KW"/>
</dbReference>
<evidence type="ECO:0000313" key="2">
    <source>
        <dbReference type="EMBL" id="RKD76205.1"/>
    </source>
</evidence>
<gene>
    <name evidence="2" type="ORF">ATL39_0418</name>
</gene>
<dbReference type="AlphaFoldDB" id="A0A419V807"/>
<accession>A0A419V807</accession>
<organism evidence="2 3">
    <name type="scientific">Sinobaca qinghaiensis</name>
    <dbReference type="NCBI Taxonomy" id="342944"/>
    <lineage>
        <taxon>Bacteria</taxon>
        <taxon>Bacillati</taxon>
        <taxon>Bacillota</taxon>
        <taxon>Bacilli</taxon>
        <taxon>Bacillales</taxon>
        <taxon>Sporolactobacillaceae</taxon>
        <taxon>Sinobaca</taxon>
    </lineage>
</organism>
<dbReference type="InterPro" id="IPR036390">
    <property type="entry name" value="WH_DNA-bd_sf"/>
</dbReference>
<dbReference type="Gene3D" id="1.10.10.10">
    <property type="entry name" value="Winged helix-like DNA-binding domain superfamily/Winged helix DNA-binding domain"/>
    <property type="match status" value="1"/>
</dbReference>
<dbReference type="OrthoDB" id="9793352at2"/>
<keyword evidence="3" id="KW-1185">Reference proteome</keyword>
<dbReference type="EMBL" id="RAPK01000006">
    <property type="protein sequence ID" value="RKD76205.1"/>
    <property type="molecule type" value="Genomic_DNA"/>
</dbReference>
<dbReference type="RefSeq" id="WP_120191618.1">
    <property type="nucleotide sequence ID" value="NZ_RAPK01000006.1"/>
</dbReference>
<dbReference type="InterPro" id="IPR036388">
    <property type="entry name" value="WH-like_DNA-bd_sf"/>
</dbReference>
<sequence length="171" mass="20382">MLRQLITSKTRLRLLLKFFVRSENEAYLRQLAKEFNDSANAVRVELLRLTSEELLLTRDAGNTIMYRANKDHEYFEDIQRLVWRFTKWEEMKEICESPAVKQIYLGEFNEEKSFEYIVVHDMDQAGAGHMIFPKQGAPISMMSQEQFEEQKKSRTSCFKIWDYSYLSQLTK</sequence>